<gene>
    <name evidence="2" type="ORF">BDV95DRAFT_507594</name>
</gene>
<protein>
    <recommendedName>
        <fullName evidence="4">Alpha-ketoglutarate-dependent sulfonate dioxygenase</fullName>
    </recommendedName>
</protein>
<proteinExistence type="predicted"/>
<dbReference type="Proteomes" id="UP000481861">
    <property type="component" value="Unassembled WGS sequence"/>
</dbReference>
<evidence type="ECO:0000313" key="2">
    <source>
        <dbReference type="EMBL" id="KAF2865282.1"/>
    </source>
</evidence>
<name>A0A7C8M6T1_9PLEO</name>
<sequence length="807" mass="89335">MGRPKRTPAARAKNTERDHSMRAVEEQFAEPPPYSSRPPSVRPSSAKDGHEPSPTASIPAFDDLDFTPSPLELPTAAECIAHLRLLHAFSKLRHDVGNQDGLFGIELGNSGDTDVSLNQEGDVHSRNDSHQPEGVHDQPVPGAGAGAEEKRAEELLAERIRDKRWTVFVTKAVDRFEQWWRTVPSHSSTFPWPIATTDFDVSNTNTPPSKFPILGEGMDMDMEYWLPPLDILMVWQAYMLNPRTYLEDCIRSTKHKMWRTSFPWKPVYNSIDSTTLCYSPPQAAVANFKQRNKIPWDVTGDDELKTVACPRCQHKLSVPWTQPTVLRGKESIESYLSHDTGFAGQDFQEICPECNLTITHEKLRVGKFIADVTLDRRPMPGTILNKEGMPQMTEKNKHISSHDPFFPRRVVDNLKEFAAATLRDNVEHLSIQVLKRKFENVMSSPTQVMQVNSKQHTTSFVAKQSKIAVRMMFSHYWDNSSGFGLDLVGAVIRQGGFVQKMRKIDWLHSPSAVQTMQRLIVKYHRFVRLISENPKKVAVPTLDVDLAWHTHQLTPKVYYSYTTSELKKFLNHDDKIPESSLHTSFQWTSAAYEKKYGQPYSECACWYCECTREPLRSSFTNRINPLSSSNACSVDKLGEKGLNLPKDAATGAHISSHNALNMDGSKIGAPNTIFWALQKRRELEELDLQYAKVCKRYQKSKKASDAPSRESDAYMYGAYGYPMYYPVSVPYYAEPTCDGDRYSSVGGSGGGGACAAGTCAASASLGACAGGAGTPGCKASCGGHGDADGGCGTCGGGDGGGCGGCGG</sequence>
<dbReference type="OrthoDB" id="2684236at2759"/>
<evidence type="ECO:0000256" key="1">
    <source>
        <dbReference type="SAM" id="MobiDB-lite"/>
    </source>
</evidence>
<dbReference type="PANTHER" id="PTHR34365:SF7">
    <property type="entry name" value="GLYCINE-RICH DOMAIN-CONTAINING PROTEIN 1"/>
    <property type="match status" value="1"/>
</dbReference>
<evidence type="ECO:0008006" key="4">
    <source>
        <dbReference type="Google" id="ProtNLM"/>
    </source>
</evidence>
<reference evidence="2 3" key="1">
    <citation type="submission" date="2020-01" db="EMBL/GenBank/DDBJ databases">
        <authorList>
            <consortium name="DOE Joint Genome Institute"/>
            <person name="Haridas S."/>
            <person name="Albert R."/>
            <person name="Binder M."/>
            <person name="Bloem J."/>
            <person name="Labutti K."/>
            <person name="Salamov A."/>
            <person name="Andreopoulos B."/>
            <person name="Baker S.E."/>
            <person name="Barry K."/>
            <person name="Bills G."/>
            <person name="Bluhm B.H."/>
            <person name="Cannon C."/>
            <person name="Castanera R."/>
            <person name="Culley D.E."/>
            <person name="Daum C."/>
            <person name="Ezra D."/>
            <person name="Gonzalez J.B."/>
            <person name="Henrissat B."/>
            <person name="Kuo A."/>
            <person name="Liang C."/>
            <person name="Lipzen A."/>
            <person name="Lutzoni F."/>
            <person name="Magnuson J."/>
            <person name="Mondo S."/>
            <person name="Nolan M."/>
            <person name="Ohm R."/>
            <person name="Pangilinan J."/>
            <person name="Park H.-J.H."/>
            <person name="Ramirez L."/>
            <person name="Alfaro M."/>
            <person name="Sun H."/>
            <person name="Tritt A."/>
            <person name="Yoshinaga Y."/>
            <person name="Zwiers L.-H.L."/>
            <person name="Turgeon B.G."/>
            <person name="Goodwin S.B."/>
            <person name="Spatafora J.W."/>
            <person name="Crous P.W."/>
            <person name="Grigoriev I.V."/>
        </authorList>
    </citation>
    <scope>NUCLEOTIDE SEQUENCE [LARGE SCALE GENOMIC DNA]</scope>
    <source>
        <strain evidence="2 3">CBS 611.86</strain>
    </source>
</reference>
<dbReference type="InterPro" id="IPR009836">
    <property type="entry name" value="GRDP-like"/>
</dbReference>
<keyword evidence="3" id="KW-1185">Reference proteome</keyword>
<accession>A0A7C8M6T1</accession>
<dbReference type="PANTHER" id="PTHR34365">
    <property type="entry name" value="ENOLASE (DUF1399)"/>
    <property type="match status" value="1"/>
</dbReference>
<dbReference type="EMBL" id="JAADJZ010000035">
    <property type="protein sequence ID" value="KAF2865282.1"/>
    <property type="molecule type" value="Genomic_DNA"/>
</dbReference>
<comment type="caution">
    <text evidence="2">The sequence shown here is derived from an EMBL/GenBank/DDBJ whole genome shotgun (WGS) entry which is preliminary data.</text>
</comment>
<organism evidence="2 3">
    <name type="scientific">Massariosphaeria phaeospora</name>
    <dbReference type="NCBI Taxonomy" id="100035"/>
    <lineage>
        <taxon>Eukaryota</taxon>
        <taxon>Fungi</taxon>
        <taxon>Dikarya</taxon>
        <taxon>Ascomycota</taxon>
        <taxon>Pezizomycotina</taxon>
        <taxon>Dothideomycetes</taxon>
        <taxon>Pleosporomycetidae</taxon>
        <taxon>Pleosporales</taxon>
        <taxon>Pleosporales incertae sedis</taxon>
        <taxon>Massariosphaeria</taxon>
    </lineage>
</organism>
<dbReference type="Pfam" id="PF07173">
    <property type="entry name" value="GRDP-like"/>
    <property type="match status" value="1"/>
</dbReference>
<feature type="region of interest" description="Disordered" evidence="1">
    <location>
        <begin position="113"/>
        <end position="150"/>
    </location>
</feature>
<feature type="region of interest" description="Disordered" evidence="1">
    <location>
        <begin position="1"/>
        <end position="63"/>
    </location>
</feature>
<evidence type="ECO:0000313" key="3">
    <source>
        <dbReference type="Proteomes" id="UP000481861"/>
    </source>
</evidence>
<feature type="compositionally biased region" description="Basic and acidic residues" evidence="1">
    <location>
        <begin position="13"/>
        <end position="25"/>
    </location>
</feature>
<dbReference type="AlphaFoldDB" id="A0A7C8M6T1"/>
<feature type="compositionally biased region" description="Basic and acidic residues" evidence="1">
    <location>
        <begin position="121"/>
        <end position="136"/>
    </location>
</feature>